<dbReference type="SUPFAM" id="SSF50978">
    <property type="entry name" value="WD40 repeat-like"/>
    <property type="match status" value="1"/>
</dbReference>
<dbReference type="Pfam" id="PF00400">
    <property type="entry name" value="WD40"/>
    <property type="match status" value="7"/>
</dbReference>
<dbReference type="Gene3D" id="3.30.200.20">
    <property type="entry name" value="Phosphorylase Kinase, domain 1"/>
    <property type="match status" value="1"/>
</dbReference>
<comment type="caution">
    <text evidence="7">The sequence shown here is derived from an EMBL/GenBank/DDBJ whole genome shotgun (WGS) entry which is preliminary data.</text>
</comment>
<keyword evidence="5" id="KW-0812">Transmembrane</keyword>
<dbReference type="InterPro" id="IPR019775">
    <property type="entry name" value="WD40_repeat_CS"/>
</dbReference>
<organism evidence="7 8">
    <name type="scientific">Frankia nepalensis</name>
    <dbReference type="NCBI Taxonomy" id="1836974"/>
    <lineage>
        <taxon>Bacteria</taxon>
        <taxon>Bacillati</taxon>
        <taxon>Actinomycetota</taxon>
        <taxon>Actinomycetes</taxon>
        <taxon>Frankiales</taxon>
        <taxon>Frankiaceae</taxon>
        <taxon>Frankia</taxon>
    </lineage>
</organism>
<feature type="domain" description="Protein kinase" evidence="6">
    <location>
        <begin position="20"/>
        <end position="307"/>
    </location>
</feature>
<dbReference type="PROSITE" id="PS50082">
    <property type="entry name" value="WD_REPEATS_2"/>
    <property type="match status" value="7"/>
</dbReference>
<dbReference type="InterPro" id="IPR020472">
    <property type="entry name" value="WD40_PAC1"/>
</dbReference>
<keyword evidence="7" id="KW-0808">Transferase</keyword>
<dbReference type="PROSITE" id="PS50011">
    <property type="entry name" value="PROTEIN_KINASE_DOM"/>
    <property type="match status" value="1"/>
</dbReference>
<dbReference type="SMART" id="SM00320">
    <property type="entry name" value="WD40"/>
    <property type="match status" value="7"/>
</dbReference>
<keyword evidence="5" id="KW-0472">Membrane</keyword>
<evidence type="ECO:0000256" key="1">
    <source>
        <dbReference type="ARBA" id="ARBA00022574"/>
    </source>
</evidence>
<dbReference type="PANTHER" id="PTHR19879">
    <property type="entry name" value="TRANSCRIPTION INITIATION FACTOR TFIID"/>
    <property type="match status" value="1"/>
</dbReference>
<dbReference type="InterPro" id="IPR011009">
    <property type="entry name" value="Kinase-like_dom_sf"/>
</dbReference>
<keyword evidence="2" id="KW-0677">Repeat</keyword>
<keyword evidence="8" id="KW-1185">Reference proteome</keyword>
<keyword evidence="7" id="KW-0723">Serine/threonine-protein kinase</keyword>
<dbReference type="InterPro" id="IPR001680">
    <property type="entry name" value="WD40_rpt"/>
</dbReference>
<evidence type="ECO:0000313" key="8">
    <source>
        <dbReference type="Proteomes" id="UP000604475"/>
    </source>
</evidence>
<dbReference type="CDD" id="cd00200">
    <property type="entry name" value="WD40"/>
    <property type="match status" value="1"/>
</dbReference>
<dbReference type="InterPro" id="IPR036322">
    <property type="entry name" value="WD40_repeat_dom_sf"/>
</dbReference>
<evidence type="ECO:0000256" key="5">
    <source>
        <dbReference type="SAM" id="Phobius"/>
    </source>
</evidence>
<reference evidence="7" key="1">
    <citation type="submission" date="2020-12" db="EMBL/GenBank/DDBJ databases">
        <title>Genomic characterization of non-nitrogen-fixing Frankia strains.</title>
        <authorList>
            <person name="Carlos-Shanley C."/>
            <person name="Guerra T."/>
            <person name="Hahn D."/>
        </authorList>
    </citation>
    <scope>NUCLEOTIDE SEQUENCE</scope>
    <source>
        <strain evidence="7">CN6</strain>
    </source>
</reference>
<feature type="repeat" description="WD" evidence="3">
    <location>
        <begin position="573"/>
        <end position="614"/>
    </location>
</feature>
<dbReference type="InterPro" id="IPR015943">
    <property type="entry name" value="WD40/YVTN_repeat-like_dom_sf"/>
</dbReference>
<dbReference type="SMART" id="SM00220">
    <property type="entry name" value="S_TKc"/>
    <property type="match status" value="1"/>
</dbReference>
<dbReference type="GO" id="GO:0005524">
    <property type="term" value="F:ATP binding"/>
    <property type="evidence" value="ECO:0007669"/>
    <property type="project" value="InterPro"/>
</dbReference>
<dbReference type="Pfam" id="PF00069">
    <property type="entry name" value="Pkinase"/>
    <property type="match status" value="1"/>
</dbReference>
<dbReference type="Gene3D" id="1.10.510.10">
    <property type="entry name" value="Transferase(Phosphotransferase) domain 1"/>
    <property type="match status" value="1"/>
</dbReference>
<feature type="repeat" description="WD" evidence="3">
    <location>
        <begin position="759"/>
        <end position="800"/>
    </location>
</feature>
<gene>
    <name evidence="7" type="ORF">I7412_25705</name>
</gene>
<dbReference type="EMBL" id="JAEACQ010000250">
    <property type="protein sequence ID" value="MBL7630495.1"/>
    <property type="molecule type" value="Genomic_DNA"/>
</dbReference>
<evidence type="ECO:0000259" key="6">
    <source>
        <dbReference type="PROSITE" id="PS50011"/>
    </source>
</evidence>
<dbReference type="PROSITE" id="PS00678">
    <property type="entry name" value="WD_REPEATS_1"/>
    <property type="match status" value="5"/>
</dbReference>
<feature type="repeat" description="WD" evidence="3">
    <location>
        <begin position="669"/>
        <end position="702"/>
    </location>
</feature>
<feature type="repeat" description="WD" evidence="3">
    <location>
        <begin position="714"/>
        <end position="755"/>
    </location>
</feature>
<evidence type="ECO:0000256" key="4">
    <source>
        <dbReference type="SAM" id="MobiDB-lite"/>
    </source>
</evidence>
<accession>A0A937USR0</accession>
<keyword evidence="1 3" id="KW-0853">WD repeat</keyword>
<feature type="transmembrane region" description="Helical" evidence="5">
    <location>
        <begin position="488"/>
        <end position="509"/>
    </location>
</feature>
<evidence type="ECO:0000313" key="7">
    <source>
        <dbReference type="EMBL" id="MBL7630495.1"/>
    </source>
</evidence>
<dbReference type="InterPro" id="IPR008271">
    <property type="entry name" value="Ser/Thr_kinase_AS"/>
</dbReference>
<name>A0A937USR0_9ACTN</name>
<dbReference type="PROSITE" id="PS50294">
    <property type="entry name" value="WD_REPEATS_REGION"/>
    <property type="match status" value="7"/>
</dbReference>
<keyword evidence="5" id="KW-1133">Transmembrane helix</keyword>
<dbReference type="Proteomes" id="UP000604475">
    <property type="component" value="Unassembled WGS sequence"/>
</dbReference>
<sequence>MGAVAAEPLTDDDPEELGDYQLIGRLGEGGMGTVYLGIGPIEAGQAAGGSAVIGGPAVVGPDGIDGELRLVAIKMIRPDLAQLPEFRERFLREADVARRVARFCTAEVLEVVDPPNGPPYLVTEYLDGLTLTRAVLAGGPLRTGDLERLAVSVAAALTAIHGAGLVHRDLKPSNVILSALGPRVIDFGIARAADAHGVLSHDVLRIGTPAFMSPEQANGQPVTAAADIFAWGGLVTYAGTGVLPFGDGPTPVQLYRVVHLEPNLEGLGPALRPIVAQAMSKDPAERPTAQELFLRLVGMGPPTHPDPAVSRAIRAGTLPAQPARGTPGEVPADAAVGGGHSGDDHAASEGWPPEAADQAGAGGAQPATGPGAAAAGGIPTARGDQAAGDGPATGGAAARGSEGRRARARGIAARRAEAEGFEAGAAEAERAADAARGRRARLAAVLRAQLRPRADTEDLASRDGPTPRPVDATDGRPARVWRDRIRHASLLIMPLLALMLIIILIPVVLRNQPGPSPTPATVAAGIAESADQVRSADPELAARLSLAAFRISPSPATRASLRTSFADTAATNLTGHTDSVLGAAVSPDGRLAATTSADGTSRLWALADLTDLSRPAIPRPLAVTRGHEGWVTAAAFSPGGNLLATVGHDRTAILWDIHDPAHPARVATLRGHEGYVVSVAFSPDGARLATAGHDNTARIWDVHDPARPAQLGVLSGHSGWVRQVAFGPDGRTLATASADHTARLWDVSDPRRPRAEATLTGHSDYVWAVAFSPDGRQLATGGYDGTARLWDVTDPAHPRAEATLSAGLDWVLTLAFAPDGRTLATAGRDGAVHLWDLTVPGEPTSAGRLAGHTDWVQSVAFTPDGQALITAAADHIARVTPLDDPTLLATACRGDAHQLDPTRWRRYLPAIPYRQVC</sequence>
<feature type="region of interest" description="Disordered" evidence="4">
    <location>
        <begin position="453"/>
        <end position="475"/>
    </location>
</feature>
<protein>
    <submittedName>
        <fullName evidence="7">Serine/threonine protein kinase</fullName>
    </submittedName>
</protein>
<keyword evidence="7" id="KW-0418">Kinase</keyword>
<dbReference type="GO" id="GO:0004674">
    <property type="term" value="F:protein serine/threonine kinase activity"/>
    <property type="evidence" value="ECO:0007669"/>
    <property type="project" value="UniProtKB-KW"/>
</dbReference>
<evidence type="ECO:0000256" key="3">
    <source>
        <dbReference type="PROSITE-ProRule" id="PRU00221"/>
    </source>
</evidence>
<dbReference type="SUPFAM" id="SSF56112">
    <property type="entry name" value="Protein kinase-like (PK-like)"/>
    <property type="match status" value="1"/>
</dbReference>
<feature type="repeat" description="WD" evidence="3">
    <location>
        <begin position="804"/>
        <end position="837"/>
    </location>
</feature>
<dbReference type="InterPro" id="IPR000719">
    <property type="entry name" value="Prot_kinase_dom"/>
</dbReference>
<dbReference type="PRINTS" id="PR00320">
    <property type="entry name" value="GPROTEINBRPT"/>
</dbReference>
<feature type="compositionally biased region" description="Low complexity" evidence="4">
    <location>
        <begin position="352"/>
        <end position="400"/>
    </location>
</feature>
<dbReference type="PROSITE" id="PS00108">
    <property type="entry name" value="PROTEIN_KINASE_ST"/>
    <property type="match status" value="1"/>
</dbReference>
<dbReference type="Gene3D" id="2.130.10.10">
    <property type="entry name" value="YVTN repeat-like/Quinoprotein amine dehydrogenase"/>
    <property type="match status" value="3"/>
</dbReference>
<dbReference type="CDD" id="cd14014">
    <property type="entry name" value="STKc_PknB_like"/>
    <property type="match status" value="1"/>
</dbReference>
<feature type="repeat" description="WD" evidence="3">
    <location>
        <begin position="624"/>
        <end position="657"/>
    </location>
</feature>
<evidence type="ECO:0000256" key="2">
    <source>
        <dbReference type="ARBA" id="ARBA00022737"/>
    </source>
</evidence>
<dbReference type="AlphaFoldDB" id="A0A937USR0"/>
<proteinExistence type="predicted"/>
<dbReference type="PANTHER" id="PTHR19879:SF9">
    <property type="entry name" value="TRANSCRIPTION INITIATION FACTOR TFIID SUBUNIT 5"/>
    <property type="match status" value="1"/>
</dbReference>
<feature type="repeat" description="WD" evidence="3">
    <location>
        <begin position="849"/>
        <end position="890"/>
    </location>
</feature>
<feature type="region of interest" description="Disordered" evidence="4">
    <location>
        <begin position="319"/>
        <end position="411"/>
    </location>
</feature>